<dbReference type="AlphaFoldDB" id="A0A0M2PWH2"/>
<organism evidence="1 2">
    <name type="scientific">Prochlorothrix hollandica PCC 9006 = CALU 1027</name>
    <dbReference type="NCBI Taxonomy" id="317619"/>
    <lineage>
        <taxon>Bacteria</taxon>
        <taxon>Bacillati</taxon>
        <taxon>Cyanobacteriota</taxon>
        <taxon>Cyanophyceae</taxon>
        <taxon>Prochlorotrichales</taxon>
        <taxon>Prochlorotrichaceae</taxon>
        <taxon>Prochlorothrix</taxon>
    </lineage>
</organism>
<accession>A0A0M2PWH2</accession>
<reference evidence="1" key="1">
    <citation type="submission" date="2012-04" db="EMBL/GenBank/DDBJ databases">
        <authorList>
            <person name="Borisov I.G."/>
            <person name="Ivanikova N.V."/>
            <person name="Pinevich A.V."/>
        </authorList>
    </citation>
    <scope>NUCLEOTIDE SEQUENCE</scope>
    <source>
        <strain evidence="1">CALU 1027</strain>
    </source>
</reference>
<sequence length="72" mass="8165">MIINCNVFSYGQVGEEGFNFFGSHFLGMAFVVEQNVAPNPSHITLFGFVAVMFDPDRIAHLIQQFTLRRGKR</sequence>
<keyword evidence="2" id="KW-1185">Reference proteome</keyword>
<dbReference type="Proteomes" id="UP000034681">
    <property type="component" value="Unassembled WGS sequence"/>
</dbReference>
<dbReference type="EMBL" id="AJTX02000005">
    <property type="protein sequence ID" value="KKI99432.1"/>
    <property type="molecule type" value="Genomic_DNA"/>
</dbReference>
<evidence type="ECO:0000313" key="1">
    <source>
        <dbReference type="EMBL" id="KKI99432.1"/>
    </source>
</evidence>
<name>A0A0M2PWH2_PROHO</name>
<gene>
    <name evidence="1" type="ORF">PROH_12535</name>
</gene>
<proteinExistence type="predicted"/>
<comment type="caution">
    <text evidence="1">The sequence shown here is derived from an EMBL/GenBank/DDBJ whole genome shotgun (WGS) entry which is preliminary data.</text>
</comment>
<evidence type="ECO:0000313" key="2">
    <source>
        <dbReference type="Proteomes" id="UP000034681"/>
    </source>
</evidence>
<protein>
    <submittedName>
        <fullName evidence="1">Uncharacterized protein</fullName>
    </submittedName>
</protein>